<dbReference type="Gene3D" id="1.10.30.10">
    <property type="entry name" value="High mobility group box domain"/>
    <property type="match status" value="1"/>
</dbReference>
<sequence>MNLQNGYIILNRHVKKVAVKKWLKGNKLHSNHTMSKANSDLTTETLKSYIVNDRTTLLNAIVKDMSNVSANNAADYLRNFSKKIEGFLSLDYPVVDNKKRKKKERRFRKISPYLAFCAHYRNSKRDSNGKLRENVLEITKQAGAKWKNMKEKDRKPWEAEAEKATRIARANWDKEHSSVPAPTSDEIRDMKKSELMNLVTTSGVSVSQKATLKEIRDKLVAHYSAPTEEQICKMKKDELKKLIEKAGISAQKDTKSMQSALISHYYPAQT</sequence>
<dbReference type="SUPFAM" id="SSF47095">
    <property type="entry name" value="HMG-box"/>
    <property type="match status" value="1"/>
</dbReference>
<dbReference type="InterPro" id="IPR009071">
    <property type="entry name" value="HMG_box_dom"/>
</dbReference>
<accession>A0A6C0AVC9</accession>
<evidence type="ECO:0000313" key="2">
    <source>
        <dbReference type="EMBL" id="QHS83784.1"/>
    </source>
</evidence>
<organism evidence="2">
    <name type="scientific">viral metagenome</name>
    <dbReference type="NCBI Taxonomy" id="1070528"/>
    <lineage>
        <taxon>unclassified sequences</taxon>
        <taxon>metagenomes</taxon>
        <taxon>organismal metagenomes</taxon>
    </lineage>
</organism>
<dbReference type="Pfam" id="PF00505">
    <property type="entry name" value="HMG_box"/>
    <property type="match status" value="1"/>
</dbReference>
<dbReference type="PROSITE" id="PS50118">
    <property type="entry name" value="HMG_BOX_2"/>
    <property type="match status" value="1"/>
</dbReference>
<protein>
    <recommendedName>
        <fullName evidence="1">HMG box domain-containing protein</fullName>
    </recommendedName>
</protein>
<feature type="domain" description="HMG box" evidence="1">
    <location>
        <begin position="106"/>
        <end position="180"/>
    </location>
</feature>
<dbReference type="AlphaFoldDB" id="A0A6C0AVC9"/>
<proteinExistence type="predicted"/>
<dbReference type="InterPro" id="IPR036910">
    <property type="entry name" value="HMG_box_dom_sf"/>
</dbReference>
<evidence type="ECO:0000259" key="1">
    <source>
        <dbReference type="PROSITE" id="PS50118"/>
    </source>
</evidence>
<dbReference type="EMBL" id="MN738764">
    <property type="protein sequence ID" value="QHS83784.1"/>
    <property type="molecule type" value="Genomic_DNA"/>
</dbReference>
<name>A0A6C0AVC9_9ZZZZ</name>
<reference evidence="2" key="1">
    <citation type="journal article" date="2020" name="Nature">
        <title>Giant virus diversity and host interactions through global metagenomics.</title>
        <authorList>
            <person name="Schulz F."/>
            <person name="Roux S."/>
            <person name="Paez-Espino D."/>
            <person name="Jungbluth S."/>
            <person name="Walsh D.A."/>
            <person name="Denef V.J."/>
            <person name="McMahon K.D."/>
            <person name="Konstantinidis K.T."/>
            <person name="Eloe-Fadrosh E.A."/>
            <person name="Kyrpides N.C."/>
            <person name="Woyke T."/>
        </authorList>
    </citation>
    <scope>NUCLEOTIDE SEQUENCE</scope>
    <source>
        <strain evidence="2">GVMAG-S-ERX555961-36</strain>
    </source>
</reference>
<dbReference type="SMART" id="SM00398">
    <property type="entry name" value="HMG"/>
    <property type="match status" value="1"/>
</dbReference>